<organism evidence="1 2">
    <name type="scientific">Chiloscyllium punctatum</name>
    <name type="common">Brownbanded bambooshark</name>
    <name type="synonym">Hemiscyllium punctatum</name>
    <dbReference type="NCBI Taxonomy" id="137246"/>
    <lineage>
        <taxon>Eukaryota</taxon>
        <taxon>Metazoa</taxon>
        <taxon>Chordata</taxon>
        <taxon>Craniata</taxon>
        <taxon>Vertebrata</taxon>
        <taxon>Chondrichthyes</taxon>
        <taxon>Elasmobranchii</taxon>
        <taxon>Galeomorphii</taxon>
        <taxon>Galeoidea</taxon>
        <taxon>Orectolobiformes</taxon>
        <taxon>Hemiscylliidae</taxon>
        <taxon>Chiloscyllium</taxon>
    </lineage>
</organism>
<accession>A0A401RYR9</accession>
<dbReference type="AlphaFoldDB" id="A0A401RYR9"/>
<evidence type="ECO:0000313" key="2">
    <source>
        <dbReference type="Proteomes" id="UP000287033"/>
    </source>
</evidence>
<dbReference type="Proteomes" id="UP000287033">
    <property type="component" value="Unassembled WGS sequence"/>
</dbReference>
<dbReference type="EMBL" id="BEZZ01000026">
    <property type="protein sequence ID" value="GCC23295.1"/>
    <property type="molecule type" value="Genomic_DNA"/>
</dbReference>
<evidence type="ECO:0000313" key="1">
    <source>
        <dbReference type="EMBL" id="GCC23295.1"/>
    </source>
</evidence>
<protein>
    <submittedName>
        <fullName evidence="1">Uncharacterized protein</fullName>
    </submittedName>
</protein>
<comment type="caution">
    <text evidence="1">The sequence shown here is derived from an EMBL/GenBank/DDBJ whole genome shotgun (WGS) entry which is preliminary data.</text>
</comment>
<proteinExistence type="predicted"/>
<gene>
    <name evidence="1" type="ORF">chiPu_0001689</name>
</gene>
<name>A0A401RYR9_CHIPU</name>
<reference evidence="1 2" key="1">
    <citation type="journal article" date="2018" name="Nat. Ecol. Evol.">
        <title>Shark genomes provide insights into elasmobranch evolution and the origin of vertebrates.</title>
        <authorList>
            <person name="Hara Y"/>
            <person name="Yamaguchi K"/>
            <person name="Onimaru K"/>
            <person name="Kadota M"/>
            <person name="Koyanagi M"/>
            <person name="Keeley SD"/>
            <person name="Tatsumi K"/>
            <person name="Tanaka K"/>
            <person name="Motone F"/>
            <person name="Kageyama Y"/>
            <person name="Nozu R"/>
            <person name="Adachi N"/>
            <person name="Nishimura O"/>
            <person name="Nakagawa R"/>
            <person name="Tanegashima C"/>
            <person name="Kiyatake I"/>
            <person name="Matsumoto R"/>
            <person name="Murakumo K"/>
            <person name="Nishida K"/>
            <person name="Terakita A"/>
            <person name="Kuratani S"/>
            <person name="Sato K"/>
            <person name="Hyodo S Kuraku.S."/>
        </authorList>
    </citation>
    <scope>NUCLEOTIDE SEQUENCE [LARGE SCALE GENOMIC DNA]</scope>
</reference>
<keyword evidence="2" id="KW-1185">Reference proteome</keyword>
<sequence length="100" mass="10612">MSGAVLERDSAARQLLQQRSEAATETQCNPGWSQWRLVMKDGDSRGLVLKLGWSPTVTIQALAPPPTVTIQALAPPPTVTIQASTPTPTLTIQALAPTPL</sequence>